<dbReference type="AlphaFoldDB" id="A0AA88CN42"/>
<reference evidence="2" key="1">
    <citation type="submission" date="2023-07" db="EMBL/GenBank/DDBJ databases">
        <title>draft genome sequence of fig (Ficus carica).</title>
        <authorList>
            <person name="Takahashi T."/>
            <person name="Nishimura K."/>
        </authorList>
    </citation>
    <scope>NUCLEOTIDE SEQUENCE</scope>
</reference>
<evidence type="ECO:0000313" key="2">
    <source>
        <dbReference type="EMBL" id="GMN22947.1"/>
    </source>
</evidence>
<name>A0AA88CN42_FICCA</name>
<comment type="caution">
    <text evidence="2">The sequence shown here is derived from an EMBL/GenBank/DDBJ whole genome shotgun (WGS) entry which is preliminary data.</text>
</comment>
<dbReference type="EMBL" id="BTGU01001425">
    <property type="protein sequence ID" value="GMN22947.1"/>
    <property type="molecule type" value="Genomic_DNA"/>
</dbReference>
<keyword evidence="3" id="KW-1185">Reference proteome</keyword>
<dbReference type="EMBL" id="BTGU01001424">
    <property type="protein sequence ID" value="GMN22926.1"/>
    <property type="molecule type" value="Genomic_DNA"/>
</dbReference>
<gene>
    <name evidence="1" type="ORF">TIFTF001_040369</name>
    <name evidence="2" type="ORF">TIFTF001_040371</name>
</gene>
<accession>A0AA88CN42</accession>
<dbReference type="Proteomes" id="UP001187192">
    <property type="component" value="Unassembled WGS sequence"/>
</dbReference>
<proteinExistence type="predicted"/>
<sequence>MCCCQRRCCLSSIASTICEVAGTPVSDSPPSLRLAFSAQNTPTSRAADEAPCEELEAMSNPLEDYPLFPSSETSSASR</sequence>
<evidence type="ECO:0000313" key="3">
    <source>
        <dbReference type="Proteomes" id="UP001187192"/>
    </source>
</evidence>
<organism evidence="2 3">
    <name type="scientific">Ficus carica</name>
    <name type="common">Common fig</name>
    <dbReference type="NCBI Taxonomy" id="3494"/>
    <lineage>
        <taxon>Eukaryota</taxon>
        <taxon>Viridiplantae</taxon>
        <taxon>Streptophyta</taxon>
        <taxon>Embryophyta</taxon>
        <taxon>Tracheophyta</taxon>
        <taxon>Spermatophyta</taxon>
        <taxon>Magnoliopsida</taxon>
        <taxon>eudicotyledons</taxon>
        <taxon>Gunneridae</taxon>
        <taxon>Pentapetalae</taxon>
        <taxon>rosids</taxon>
        <taxon>fabids</taxon>
        <taxon>Rosales</taxon>
        <taxon>Moraceae</taxon>
        <taxon>Ficeae</taxon>
        <taxon>Ficus</taxon>
    </lineage>
</organism>
<protein>
    <submittedName>
        <fullName evidence="2">Uncharacterized protein</fullName>
    </submittedName>
</protein>
<evidence type="ECO:0000313" key="1">
    <source>
        <dbReference type="EMBL" id="GMN22926.1"/>
    </source>
</evidence>